<dbReference type="InterPro" id="IPR020904">
    <property type="entry name" value="Sc_DH/Rdtase_CS"/>
</dbReference>
<dbReference type="GO" id="GO:0018454">
    <property type="term" value="F:acetoacetyl-CoA reductase activity"/>
    <property type="evidence" value="ECO:0007669"/>
    <property type="project" value="UniProtKB-EC"/>
</dbReference>
<dbReference type="RefSeq" id="WP_163146383.1">
    <property type="nucleotide sequence ID" value="NZ_CP044456.1"/>
</dbReference>
<dbReference type="InterPro" id="IPR057326">
    <property type="entry name" value="KR_dom"/>
</dbReference>
<dbReference type="Pfam" id="PF13561">
    <property type="entry name" value="adh_short_C2"/>
    <property type="match status" value="1"/>
</dbReference>
<dbReference type="Gene3D" id="3.40.50.720">
    <property type="entry name" value="NAD(P)-binding Rossmann-like Domain"/>
    <property type="match status" value="1"/>
</dbReference>
<dbReference type="InterPro" id="IPR011283">
    <property type="entry name" value="Acetoacetyl-CoA_reductase"/>
</dbReference>
<comment type="similarity">
    <text evidence="1">Belongs to the short-chain dehydrogenases/reductases (SDR) family.</text>
</comment>
<dbReference type="InterPro" id="IPR050259">
    <property type="entry name" value="SDR"/>
</dbReference>
<dbReference type="EC" id="1.1.1.36" evidence="4"/>
<keyword evidence="2 4" id="KW-0560">Oxidoreductase</keyword>
<sequence length="245" mass="26975">MIKTALITGGMGGIGEIVAKKLHDAGYRVIVTHSSRNTRKKMWQADCLKAGYDFICVEVDVEDIESTRKMANHIADLGYHVDIIINNAGITKDISFKKMTYDDWNIVIRTNLDSLYNVTSQFINKMIEKNWGRVINISSINGSKGQFGQTNYAASKAGVIGFTKSLALEVADKGITVNCISPGYQETAMVNAVDPLILQQIISTIPMKRLGQPREIADLVLYLCSDTSEFMTGANLHINGGQYMG</sequence>
<gene>
    <name evidence="4" type="primary">phbB</name>
    <name evidence="4" type="ORF">FSC09_15130</name>
</gene>
<accession>A0A6C0Y6G7</accession>
<protein>
    <submittedName>
        <fullName evidence="4">Acetoacetyl-CoA reductase</fullName>
        <ecNumber evidence="4">1.1.1.36</ecNumber>
    </submittedName>
</protein>
<dbReference type="Proteomes" id="UP000503440">
    <property type="component" value="Plasmid pB18-1"/>
</dbReference>
<keyword evidence="4" id="KW-0614">Plasmid</keyword>
<dbReference type="PROSITE" id="PS00061">
    <property type="entry name" value="ADH_SHORT"/>
    <property type="match status" value="1"/>
</dbReference>
<evidence type="ECO:0000256" key="1">
    <source>
        <dbReference type="ARBA" id="ARBA00006484"/>
    </source>
</evidence>
<evidence type="ECO:0000313" key="5">
    <source>
        <dbReference type="Proteomes" id="UP000503440"/>
    </source>
</evidence>
<dbReference type="GO" id="GO:0032787">
    <property type="term" value="P:monocarboxylic acid metabolic process"/>
    <property type="evidence" value="ECO:0007669"/>
    <property type="project" value="UniProtKB-ARBA"/>
</dbReference>
<dbReference type="InterPro" id="IPR002347">
    <property type="entry name" value="SDR_fam"/>
</dbReference>
<proteinExistence type="inferred from homology"/>
<dbReference type="NCBIfam" id="NF009464">
    <property type="entry name" value="PRK12824.1"/>
    <property type="match status" value="1"/>
</dbReference>
<organism evidence="4 5">
    <name type="scientific">Acinetobacter indicus</name>
    <dbReference type="NCBI Taxonomy" id="756892"/>
    <lineage>
        <taxon>Bacteria</taxon>
        <taxon>Pseudomonadati</taxon>
        <taxon>Pseudomonadota</taxon>
        <taxon>Gammaproteobacteria</taxon>
        <taxon>Moraxellales</taxon>
        <taxon>Moraxellaceae</taxon>
        <taxon>Acinetobacter</taxon>
    </lineage>
</organism>
<dbReference type="GO" id="GO:0005737">
    <property type="term" value="C:cytoplasm"/>
    <property type="evidence" value="ECO:0007669"/>
    <property type="project" value="InterPro"/>
</dbReference>
<geneLocation type="plasmid" evidence="5">
    <name>pb18-1</name>
</geneLocation>
<dbReference type="CDD" id="cd05333">
    <property type="entry name" value="BKR_SDR_c"/>
    <property type="match status" value="1"/>
</dbReference>
<feature type="domain" description="Ketoreductase" evidence="3">
    <location>
        <begin position="3"/>
        <end position="183"/>
    </location>
</feature>
<dbReference type="NCBIfam" id="TIGR01829">
    <property type="entry name" value="AcAcCoA_reduct"/>
    <property type="match status" value="1"/>
</dbReference>
<dbReference type="PRINTS" id="PR00080">
    <property type="entry name" value="SDRFAMILY"/>
</dbReference>
<dbReference type="PANTHER" id="PTHR42879">
    <property type="entry name" value="3-OXOACYL-(ACYL-CARRIER-PROTEIN) REDUCTASE"/>
    <property type="match status" value="1"/>
</dbReference>
<dbReference type="SMART" id="SM00822">
    <property type="entry name" value="PKS_KR"/>
    <property type="match status" value="1"/>
</dbReference>
<dbReference type="AlphaFoldDB" id="A0A6C0Y6G7"/>
<dbReference type="NCBIfam" id="NF009466">
    <property type="entry name" value="PRK12826.1-2"/>
    <property type="match status" value="1"/>
</dbReference>
<evidence type="ECO:0000256" key="2">
    <source>
        <dbReference type="ARBA" id="ARBA00023002"/>
    </source>
</evidence>
<dbReference type="SUPFAM" id="SSF51735">
    <property type="entry name" value="NAD(P)-binding Rossmann-fold domains"/>
    <property type="match status" value="1"/>
</dbReference>
<evidence type="ECO:0000259" key="3">
    <source>
        <dbReference type="SMART" id="SM00822"/>
    </source>
</evidence>
<dbReference type="PANTHER" id="PTHR42879:SF2">
    <property type="entry name" value="3-OXOACYL-[ACYL-CARRIER-PROTEIN] REDUCTASE FABG"/>
    <property type="match status" value="1"/>
</dbReference>
<dbReference type="FunFam" id="3.40.50.720:FF:000173">
    <property type="entry name" value="3-oxoacyl-[acyl-carrier protein] reductase"/>
    <property type="match status" value="1"/>
</dbReference>
<reference evidence="4 5" key="1">
    <citation type="submission" date="2019-09" db="EMBL/GenBank/DDBJ databases">
        <title>Non-baumannii Acinetobacter spp. carrying blaNDM-1 isolated in China.</title>
        <authorList>
            <person name="Cui C."/>
            <person name="Chen C."/>
            <person name="Sun J."/>
            <person name="Liu Y."/>
        </authorList>
    </citation>
    <scope>NUCLEOTIDE SEQUENCE [LARGE SCALE GENOMIC DNA]</scope>
    <source>
        <strain evidence="4 5">B18</strain>
        <plasmid evidence="5">pb18-1</plasmid>
    </source>
</reference>
<name>A0A6C0Y6G7_9GAMM</name>
<dbReference type="EMBL" id="CP044456">
    <property type="protein sequence ID" value="QIC71726.1"/>
    <property type="molecule type" value="Genomic_DNA"/>
</dbReference>
<evidence type="ECO:0000313" key="4">
    <source>
        <dbReference type="EMBL" id="QIC71726.1"/>
    </source>
</evidence>
<dbReference type="PRINTS" id="PR00081">
    <property type="entry name" value="GDHRDH"/>
</dbReference>
<dbReference type="InterPro" id="IPR036291">
    <property type="entry name" value="NAD(P)-bd_dom_sf"/>
</dbReference>
<dbReference type="GO" id="GO:0042619">
    <property type="term" value="P:poly-hydroxybutyrate biosynthetic process"/>
    <property type="evidence" value="ECO:0007669"/>
    <property type="project" value="InterPro"/>
</dbReference>